<dbReference type="Proteomes" id="UP000190027">
    <property type="component" value="Unassembled WGS sequence"/>
</dbReference>
<evidence type="ECO:0000313" key="1">
    <source>
        <dbReference type="EMBL" id="SKA71873.1"/>
    </source>
</evidence>
<dbReference type="RefSeq" id="WP_078715811.1">
    <property type="nucleotide sequence ID" value="NZ_FUYC01000001.1"/>
</dbReference>
<organism evidence="1 2">
    <name type="scientific">Paucidesulfovibrio gracilis DSM 16080</name>
    <dbReference type="NCBI Taxonomy" id="1121449"/>
    <lineage>
        <taxon>Bacteria</taxon>
        <taxon>Pseudomonadati</taxon>
        <taxon>Thermodesulfobacteriota</taxon>
        <taxon>Desulfovibrionia</taxon>
        <taxon>Desulfovibrionales</taxon>
        <taxon>Desulfovibrionaceae</taxon>
        <taxon>Paucidesulfovibrio</taxon>
    </lineage>
</organism>
<gene>
    <name evidence="1" type="ORF">SAMN02745704_00228</name>
</gene>
<dbReference type="AlphaFoldDB" id="A0A1T4W3S4"/>
<name>A0A1T4W3S4_9BACT</name>
<evidence type="ECO:0000313" key="2">
    <source>
        <dbReference type="Proteomes" id="UP000190027"/>
    </source>
</evidence>
<sequence length="59" mass="6697">MKLRAAGADTPYRVEILPDQRENLGRLLRHARARVEEECLLDNGHVELRVRSAGEEKTG</sequence>
<dbReference type="STRING" id="1121449.SAMN02745704_00228"/>
<reference evidence="1 2" key="1">
    <citation type="submission" date="2017-02" db="EMBL/GenBank/DDBJ databases">
        <authorList>
            <person name="Peterson S.W."/>
        </authorList>
    </citation>
    <scope>NUCLEOTIDE SEQUENCE [LARGE SCALE GENOMIC DNA]</scope>
    <source>
        <strain evidence="1 2">DSM 16080</strain>
    </source>
</reference>
<proteinExistence type="predicted"/>
<keyword evidence="2" id="KW-1185">Reference proteome</keyword>
<protein>
    <submittedName>
        <fullName evidence="1">Uncharacterized protein</fullName>
    </submittedName>
</protein>
<accession>A0A1T4W3S4</accession>
<dbReference type="EMBL" id="FUYC01000001">
    <property type="protein sequence ID" value="SKA71873.1"/>
    <property type="molecule type" value="Genomic_DNA"/>
</dbReference>